<accession>A0ABW8KJ25</accession>
<comment type="caution">
    <text evidence="2">The sequence shown here is derived from an EMBL/GenBank/DDBJ whole genome shotgun (WGS) entry which is preliminary data.</text>
</comment>
<dbReference type="EMBL" id="JADIKL010000008">
    <property type="protein sequence ID" value="MFK2931950.1"/>
    <property type="molecule type" value="Genomic_DNA"/>
</dbReference>
<feature type="compositionally biased region" description="Polar residues" evidence="1">
    <location>
        <begin position="134"/>
        <end position="143"/>
    </location>
</feature>
<keyword evidence="3" id="KW-1185">Reference proteome</keyword>
<dbReference type="RefSeq" id="WP_404541064.1">
    <property type="nucleotide sequence ID" value="NZ_JADIKL010000008.1"/>
</dbReference>
<name>A0ABW8KJ25_9GAMM</name>
<dbReference type="Proteomes" id="UP001620397">
    <property type="component" value="Unassembled WGS sequence"/>
</dbReference>
<reference evidence="2 3" key="1">
    <citation type="submission" date="2020-10" db="EMBL/GenBank/DDBJ databases">
        <title>Phylogeny of dyella-like bacteria.</title>
        <authorList>
            <person name="Fu J."/>
        </authorList>
    </citation>
    <scope>NUCLEOTIDE SEQUENCE [LARGE SCALE GENOMIC DNA]</scope>
    <source>
        <strain evidence="2 3">DKC-1</strain>
    </source>
</reference>
<evidence type="ECO:0000313" key="3">
    <source>
        <dbReference type="Proteomes" id="UP001620397"/>
    </source>
</evidence>
<evidence type="ECO:0000256" key="1">
    <source>
        <dbReference type="SAM" id="MobiDB-lite"/>
    </source>
</evidence>
<gene>
    <name evidence="2" type="ORF">ISP14_14230</name>
</gene>
<feature type="region of interest" description="Disordered" evidence="1">
    <location>
        <begin position="131"/>
        <end position="151"/>
    </location>
</feature>
<evidence type="ECO:0000313" key="2">
    <source>
        <dbReference type="EMBL" id="MFK2931950.1"/>
    </source>
</evidence>
<protein>
    <submittedName>
        <fullName evidence="2">Uncharacterized protein</fullName>
    </submittedName>
</protein>
<proteinExistence type="predicted"/>
<organism evidence="2 3">
    <name type="scientific">Dyella agri</name>
    <dbReference type="NCBI Taxonomy" id="1926869"/>
    <lineage>
        <taxon>Bacteria</taxon>
        <taxon>Pseudomonadati</taxon>
        <taxon>Pseudomonadota</taxon>
        <taxon>Gammaproteobacteria</taxon>
        <taxon>Lysobacterales</taxon>
        <taxon>Rhodanobacteraceae</taxon>
        <taxon>Dyella</taxon>
    </lineage>
</organism>
<sequence length="151" mass="16973">MQLLSPAIAFLRAYQLTRQLREIERCVHALPQRSRAQLSLLTLREIGQASRSEFPHLYGTPPEARYLPWGKGTDTGYERARSDNPEVALRGIALWLAVAYHETKHSPQDRLQLQHLAVLRLLNELKRLHRSGAKASQTSQANSWVGAGATA</sequence>